<organism evidence="3 4">
    <name type="scientific">Meloidogyne enterolobii</name>
    <name type="common">Root-knot nematode worm</name>
    <name type="synonym">Meloidogyne mayaguensis</name>
    <dbReference type="NCBI Taxonomy" id="390850"/>
    <lineage>
        <taxon>Eukaryota</taxon>
        <taxon>Metazoa</taxon>
        <taxon>Ecdysozoa</taxon>
        <taxon>Nematoda</taxon>
        <taxon>Chromadorea</taxon>
        <taxon>Rhabditida</taxon>
        <taxon>Tylenchina</taxon>
        <taxon>Tylenchomorpha</taxon>
        <taxon>Tylenchoidea</taxon>
        <taxon>Meloidogynidae</taxon>
        <taxon>Meloidogyninae</taxon>
        <taxon>Meloidogyne</taxon>
    </lineage>
</organism>
<evidence type="ECO:0000313" key="3">
    <source>
        <dbReference type="EMBL" id="CAD2197600.1"/>
    </source>
</evidence>
<dbReference type="EMBL" id="CAJEWN010001454">
    <property type="protein sequence ID" value="CAD2197600.1"/>
    <property type="molecule type" value="Genomic_DNA"/>
</dbReference>
<reference evidence="3 4" key="1">
    <citation type="submission" date="2020-08" db="EMBL/GenBank/DDBJ databases">
        <authorList>
            <person name="Koutsovoulos G."/>
            <person name="Danchin GJ E."/>
        </authorList>
    </citation>
    <scope>NUCLEOTIDE SEQUENCE [LARGE SCALE GENOMIC DNA]</scope>
</reference>
<dbReference type="Proteomes" id="UP000580250">
    <property type="component" value="Unassembled WGS sequence"/>
</dbReference>
<evidence type="ECO:0000256" key="2">
    <source>
        <dbReference type="SAM" id="SignalP"/>
    </source>
</evidence>
<gene>
    <name evidence="3" type="ORF">MENT_LOCUS50863</name>
</gene>
<accession>A0A6V7XE26</accession>
<feature type="compositionally biased region" description="Polar residues" evidence="1">
    <location>
        <begin position="121"/>
        <end position="137"/>
    </location>
</feature>
<dbReference type="AlphaFoldDB" id="A0A6V7XE26"/>
<evidence type="ECO:0000313" key="4">
    <source>
        <dbReference type="Proteomes" id="UP000580250"/>
    </source>
</evidence>
<protein>
    <submittedName>
        <fullName evidence="3">Uncharacterized protein</fullName>
    </submittedName>
</protein>
<evidence type="ECO:0000256" key="1">
    <source>
        <dbReference type="SAM" id="MobiDB-lite"/>
    </source>
</evidence>
<feature type="chain" id="PRO_5027957678" evidence="2">
    <location>
        <begin position="23"/>
        <end position="573"/>
    </location>
</feature>
<comment type="caution">
    <text evidence="3">The sequence shown here is derived from an EMBL/GenBank/DDBJ whole genome shotgun (WGS) entry which is preliminary data.</text>
</comment>
<feature type="signal peptide" evidence="2">
    <location>
        <begin position="1"/>
        <end position="22"/>
    </location>
</feature>
<sequence length="573" mass="66925">MLKHLLTNFIFIFILFPSTSFAIQREREKEKQLLINEIASIENLVKERQEECKKDPIWNSFPQWIFKFQFLTLSEGINKNGQCIITDMLSNKKIADLGAIVDFVKHGFHESLENTKKTKESTSPTNPAQESSSSFSIPSKVTKIESIEQALAELEKLVFKDEDEKSVNHLSNNVYKLVLNSREKLDKMIKNLKIQFLIGQDPGEFILLKKEIENGAKSIVDHLMGFNEKDSKLVADIEKAKLKLRSELYNAENFKNENLAEEIIQYDDAEGFKKKYTERFKKITRVAKNGIFEYVPLDEDFELEERLRKYNDYTNATNGGAFVRCFKSYMEVVKLLKGYHDIITERIENADSRLEKEAVDEIKNYEVHVSCYHFYKIFEAMYDILKNIAWSTPQTLTYNENIAKLYVMRNELLPKILEKLDTSEDTLDEDIKLFREAKSKAKMQYNYMIDKNNMEGYAPGRTNFAGNFINTEENQFTNSVRAQFELKINAGIIIKNILMVYAVMDIHYNFSRNLNEPPNLLDDKIGYKTMLENARVDINVKKQMEIIPDAKWKTVKLIESMLMIEQEKEKNKH</sequence>
<keyword evidence="2" id="KW-0732">Signal</keyword>
<feature type="region of interest" description="Disordered" evidence="1">
    <location>
        <begin position="114"/>
        <end position="137"/>
    </location>
</feature>
<proteinExistence type="predicted"/>
<name>A0A6V7XE26_MELEN</name>